<name>A0ABT6GQ45_MYCGU</name>
<dbReference type="EMBL" id="JAKZMO010000008">
    <property type="protein sequence ID" value="MDG5483475.1"/>
    <property type="molecule type" value="Genomic_DNA"/>
</dbReference>
<gene>
    <name evidence="1" type="ORF">MNO81_11805</name>
</gene>
<reference evidence="1" key="1">
    <citation type="journal article" date="2023" name="Environ. Microbiol.">
        <title>The 2-methylpropene degradation pathway in Mycobacteriaceae family strains.</title>
        <authorList>
            <person name="Helbich S."/>
            <person name="Barrantes I."/>
            <person name="Dos Anjos Borges L.G."/>
            <person name="Pieper D.H."/>
            <person name="Vainshtein Y."/>
            <person name="Sohn K."/>
            <person name="Engesser K.H."/>
        </authorList>
    </citation>
    <scope>NUCLEOTIDE SEQUENCE</scope>
    <source>
        <strain evidence="1">IBE100</strain>
    </source>
</reference>
<dbReference type="Proteomes" id="UP001154266">
    <property type="component" value="Unassembled WGS sequence"/>
</dbReference>
<proteinExistence type="predicted"/>
<comment type="caution">
    <text evidence="1">The sequence shown here is derived from an EMBL/GenBank/DDBJ whole genome shotgun (WGS) entry which is preliminary data.</text>
</comment>
<organism evidence="1 2">
    <name type="scientific">Mycolicibacterium gadium</name>
    <name type="common">Mycobacterium gadium</name>
    <dbReference type="NCBI Taxonomy" id="1794"/>
    <lineage>
        <taxon>Bacteria</taxon>
        <taxon>Bacillati</taxon>
        <taxon>Actinomycetota</taxon>
        <taxon>Actinomycetes</taxon>
        <taxon>Mycobacteriales</taxon>
        <taxon>Mycobacteriaceae</taxon>
        <taxon>Mycolicibacterium</taxon>
    </lineage>
</organism>
<protein>
    <submittedName>
        <fullName evidence="1">Uncharacterized protein</fullName>
    </submittedName>
</protein>
<dbReference type="RefSeq" id="WP_278221161.1">
    <property type="nucleotide sequence ID" value="NZ_JAKZMO010000008.1"/>
</dbReference>
<accession>A0ABT6GQ45</accession>
<keyword evidence="2" id="KW-1185">Reference proteome</keyword>
<sequence>MVLVLLGRMTEWGRQFWRITSGYFTGRQSATVWAVVGFMLVRLLTDMYVVSSCGGESA</sequence>
<evidence type="ECO:0000313" key="2">
    <source>
        <dbReference type="Proteomes" id="UP001154266"/>
    </source>
</evidence>
<evidence type="ECO:0000313" key="1">
    <source>
        <dbReference type="EMBL" id="MDG5483475.1"/>
    </source>
</evidence>